<evidence type="ECO:0000313" key="3">
    <source>
        <dbReference type="Proteomes" id="UP000030130"/>
    </source>
</evidence>
<evidence type="ECO:0000313" key="4">
    <source>
        <dbReference type="Proteomes" id="UP000030146"/>
    </source>
</evidence>
<dbReference type="Proteomes" id="UP000030130">
    <property type="component" value="Unassembled WGS sequence"/>
</dbReference>
<dbReference type="GeneID" id="57239808"/>
<dbReference type="STRING" id="111105.HR09_05555"/>
<dbReference type="EMBL" id="JRAK01000143">
    <property type="protein sequence ID" value="KGN84570.1"/>
    <property type="molecule type" value="Genomic_DNA"/>
</dbReference>
<evidence type="ECO:0000313" key="1">
    <source>
        <dbReference type="EMBL" id="KGN84570.1"/>
    </source>
</evidence>
<dbReference type="PATRIC" id="fig|111105.18.peg.425"/>
<sequence length="96" mass="11026">MEKSEIQKVDQVIRAWLEDEPLMYERLLEVEALDALPQVLGPLYKFLGRSRIHDGVLYLTFNSSVVRSQLSNNKAELLLRLNTAVGAELIRQIVFL</sequence>
<gene>
    <name evidence="2" type="ORF">HR08_00065</name>
    <name evidence="1" type="ORF">HR15_10840</name>
</gene>
<comment type="caution">
    <text evidence="2">The sequence shown here is derived from an EMBL/GenBank/DDBJ whole genome shotgun (WGS) entry which is preliminary data.</text>
</comment>
<dbReference type="EMBL" id="JRAI01000002">
    <property type="protein sequence ID" value="KGN88229.1"/>
    <property type="molecule type" value="Genomic_DNA"/>
</dbReference>
<dbReference type="Pfam" id="PF05258">
    <property type="entry name" value="DciA"/>
    <property type="match status" value="1"/>
</dbReference>
<reference evidence="1 4" key="2">
    <citation type="submission" date="2014-08" db="EMBL/GenBank/DDBJ databases">
        <title>Porphyromonas gulae strain:COT-052_OH3439 Genome sequencing.</title>
        <authorList>
            <person name="Wallis C."/>
            <person name="Deusch O."/>
            <person name="O'Flynn C."/>
            <person name="Davis I."/>
            <person name="Jospin G."/>
            <person name="Darling A.E."/>
            <person name="Coil D.A."/>
            <person name="Alexiev A."/>
            <person name="Horsfall A."/>
            <person name="Kirkwood N."/>
            <person name="Harris S."/>
            <person name="Eisen J.A."/>
        </authorList>
    </citation>
    <scope>NUCLEOTIDE SEQUENCE [LARGE SCALE GENOMIC DNA]</scope>
    <source>
        <strain evidence="4">COT-052 OH3439</strain>
        <strain evidence="1">COT-052_OH3439</strain>
    </source>
</reference>
<dbReference type="OrthoDB" id="9796545at2"/>
<protein>
    <recommendedName>
        <fullName evidence="5">RNA-binding protein</fullName>
    </recommendedName>
</protein>
<dbReference type="RefSeq" id="WP_018964328.1">
    <property type="nucleotide sequence ID" value="NZ_CALUCC010000200.1"/>
</dbReference>
<keyword evidence="4" id="KW-1185">Reference proteome</keyword>
<dbReference type="Proteomes" id="UP000030146">
    <property type="component" value="Unassembled WGS sequence"/>
</dbReference>
<dbReference type="InterPro" id="IPR007922">
    <property type="entry name" value="DciA-like"/>
</dbReference>
<reference evidence="2 3" key="1">
    <citation type="submission" date="2014-08" db="EMBL/GenBank/DDBJ databases">
        <title>Porphyromonas gulae strain:COT-052_OH1451 Genome sequencing.</title>
        <authorList>
            <person name="Wallis C."/>
            <person name="Deusch O."/>
            <person name="O'Flynn C."/>
            <person name="Davis I."/>
            <person name="Jospin G."/>
            <person name="Darling A.E."/>
            <person name="Coil D.A."/>
            <person name="Alexiev A."/>
            <person name="Horsfall A."/>
            <person name="Kirkwood N."/>
            <person name="Harris S."/>
            <person name="Eisen J.A."/>
        </authorList>
    </citation>
    <scope>NUCLEOTIDE SEQUENCE [LARGE SCALE GENOMIC DNA]</scope>
    <source>
        <strain evidence="3">COT-052 OH1451</strain>
        <strain evidence="2">COT-052_OH1451</strain>
    </source>
</reference>
<name>A0A099WUW3_9PORP</name>
<dbReference type="AlphaFoldDB" id="A0A099WUW3"/>
<accession>A0A099WUW3</accession>
<evidence type="ECO:0008006" key="5">
    <source>
        <dbReference type="Google" id="ProtNLM"/>
    </source>
</evidence>
<evidence type="ECO:0000313" key="2">
    <source>
        <dbReference type="EMBL" id="KGN88229.1"/>
    </source>
</evidence>
<proteinExistence type="predicted"/>
<organism evidence="2 3">
    <name type="scientific">Porphyromonas gulae</name>
    <dbReference type="NCBI Taxonomy" id="111105"/>
    <lineage>
        <taxon>Bacteria</taxon>
        <taxon>Pseudomonadati</taxon>
        <taxon>Bacteroidota</taxon>
        <taxon>Bacteroidia</taxon>
        <taxon>Bacteroidales</taxon>
        <taxon>Porphyromonadaceae</taxon>
        <taxon>Porphyromonas</taxon>
    </lineage>
</organism>